<evidence type="ECO:0000313" key="1">
    <source>
        <dbReference type="EMBL" id="RVT92016.1"/>
    </source>
</evidence>
<dbReference type="InterPro" id="IPR035959">
    <property type="entry name" value="RutC-like_sf"/>
</dbReference>
<dbReference type="AlphaFoldDB" id="A0A437M351"/>
<proteinExistence type="predicted"/>
<keyword evidence="2" id="KW-1185">Reference proteome</keyword>
<dbReference type="Gene3D" id="3.30.1330.40">
    <property type="entry name" value="RutC-like"/>
    <property type="match status" value="1"/>
</dbReference>
<dbReference type="CDD" id="cd00448">
    <property type="entry name" value="YjgF_YER057c_UK114_family"/>
    <property type="match status" value="1"/>
</dbReference>
<dbReference type="Pfam" id="PF01042">
    <property type="entry name" value="Ribonuc_L-PSP"/>
    <property type="match status" value="1"/>
</dbReference>
<evidence type="ECO:0000313" key="2">
    <source>
        <dbReference type="Proteomes" id="UP000282957"/>
    </source>
</evidence>
<dbReference type="PANTHER" id="PTHR11803:SF39">
    <property type="entry name" value="2-IMINOBUTANOATE_2-IMINOPROPANOATE DEAMINASE"/>
    <property type="match status" value="1"/>
</dbReference>
<dbReference type="SUPFAM" id="SSF55298">
    <property type="entry name" value="YjgF-like"/>
    <property type="match status" value="1"/>
</dbReference>
<reference evidence="1 2" key="1">
    <citation type="submission" date="2019-01" db="EMBL/GenBank/DDBJ databases">
        <authorList>
            <person name="Chen W.-M."/>
        </authorList>
    </citation>
    <scope>NUCLEOTIDE SEQUENCE [LARGE SCALE GENOMIC DNA]</scope>
    <source>
        <strain evidence="1 2">CCP-6</strain>
    </source>
</reference>
<dbReference type="RefSeq" id="WP_127789346.1">
    <property type="nucleotide sequence ID" value="NZ_SACL01000008.1"/>
</dbReference>
<accession>A0A437M351</accession>
<comment type="caution">
    <text evidence="1">The sequence shown here is derived from an EMBL/GenBank/DDBJ whole genome shotgun (WGS) entry which is preliminary data.</text>
</comment>
<organism evidence="1 2">
    <name type="scientific">Rhodovarius crocodyli</name>
    <dbReference type="NCBI Taxonomy" id="1979269"/>
    <lineage>
        <taxon>Bacteria</taxon>
        <taxon>Pseudomonadati</taxon>
        <taxon>Pseudomonadota</taxon>
        <taxon>Alphaproteobacteria</taxon>
        <taxon>Acetobacterales</taxon>
        <taxon>Roseomonadaceae</taxon>
        <taxon>Rhodovarius</taxon>
    </lineage>
</organism>
<sequence>MTTLEHISVPGHHKVPSPITPAVKVGNLLFVSGIPAFDKDGKLAVGDFPAQMRQVMSNITDILKEAGTDWSNVAKCNILLTRREDFETMNQIYAEYFPDGKWPARITSVVYSLPRANFLLEIECFALVP</sequence>
<dbReference type="Proteomes" id="UP000282957">
    <property type="component" value="Unassembled WGS sequence"/>
</dbReference>
<dbReference type="InterPro" id="IPR006175">
    <property type="entry name" value="YjgF/YER057c/UK114"/>
</dbReference>
<dbReference type="GO" id="GO:0005829">
    <property type="term" value="C:cytosol"/>
    <property type="evidence" value="ECO:0007669"/>
    <property type="project" value="TreeGrafter"/>
</dbReference>
<dbReference type="PANTHER" id="PTHR11803">
    <property type="entry name" value="2-IMINOBUTANOATE/2-IMINOPROPANOATE DEAMINASE RIDA"/>
    <property type="match status" value="1"/>
</dbReference>
<dbReference type="GO" id="GO:0019239">
    <property type="term" value="F:deaminase activity"/>
    <property type="evidence" value="ECO:0007669"/>
    <property type="project" value="TreeGrafter"/>
</dbReference>
<dbReference type="EMBL" id="SACL01000008">
    <property type="protein sequence ID" value="RVT92016.1"/>
    <property type="molecule type" value="Genomic_DNA"/>
</dbReference>
<gene>
    <name evidence="1" type="ORF">EOD42_19980</name>
</gene>
<name>A0A437M351_9PROT</name>
<dbReference type="OrthoDB" id="9808943at2"/>
<protein>
    <submittedName>
        <fullName evidence="1">RidA family protein</fullName>
    </submittedName>
</protein>